<keyword evidence="1 6" id="KW-0597">Phosphoprotein</keyword>
<feature type="modified residue" description="4-aspartylphosphate" evidence="6">
    <location>
        <position position="51"/>
    </location>
</feature>
<dbReference type="PANTHER" id="PTHR48111">
    <property type="entry name" value="REGULATOR OF RPOS"/>
    <property type="match status" value="1"/>
</dbReference>
<dbReference type="PROSITE" id="PS51755">
    <property type="entry name" value="OMPR_PHOB"/>
    <property type="match status" value="1"/>
</dbReference>
<dbReference type="RefSeq" id="WP_119315113.1">
    <property type="nucleotide sequence ID" value="NZ_QXDL01000076.1"/>
</dbReference>
<evidence type="ECO:0000256" key="1">
    <source>
        <dbReference type="ARBA" id="ARBA00022553"/>
    </source>
</evidence>
<accession>A0A399ELL7</accession>
<dbReference type="SUPFAM" id="SSF52172">
    <property type="entry name" value="CheY-like"/>
    <property type="match status" value="1"/>
</dbReference>
<protein>
    <submittedName>
        <fullName evidence="10">Transcriptional regulatory protein BasR</fullName>
    </submittedName>
</protein>
<feature type="DNA-binding region" description="OmpR/PhoB-type" evidence="7">
    <location>
        <begin position="126"/>
        <end position="218"/>
    </location>
</feature>
<dbReference type="SMART" id="SM00448">
    <property type="entry name" value="REC"/>
    <property type="match status" value="1"/>
</dbReference>
<evidence type="ECO:0000256" key="2">
    <source>
        <dbReference type="ARBA" id="ARBA00023012"/>
    </source>
</evidence>
<name>A0A399ELL7_9DEIN</name>
<evidence type="ECO:0000313" key="11">
    <source>
        <dbReference type="Proteomes" id="UP000265715"/>
    </source>
</evidence>
<gene>
    <name evidence="10" type="primary">basR</name>
    <name evidence="10" type="ORF">Mterra_02023</name>
</gene>
<dbReference type="InterPro" id="IPR036388">
    <property type="entry name" value="WH-like_DNA-bd_sf"/>
</dbReference>
<keyword evidence="2" id="KW-0902">Two-component regulatory system</keyword>
<evidence type="ECO:0000256" key="5">
    <source>
        <dbReference type="ARBA" id="ARBA00023163"/>
    </source>
</evidence>
<dbReference type="InterPro" id="IPR001789">
    <property type="entry name" value="Sig_transdc_resp-reg_receiver"/>
</dbReference>
<dbReference type="GO" id="GO:0005829">
    <property type="term" value="C:cytosol"/>
    <property type="evidence" value="ECO:0007669"/>
    <property type="project" value="TreeGrafter"/>
</dbReference>
<dbReference type="PANTHER" id="PTHR48111:SF22">
    <property type="entry name" value="REGULATOR OF RPOS"/>
    <property type="match status" value="1"/>
</dbReference>
<evidence type="ECO:0000313" key="10">
    <source>
        <dbReference type="EMBL" id="RIH84300.1"/>
    </source>
</evidence>
<evidence type="ECO:0000256" key="7">
    <source>
        <dbReference type="PROSITE-ProRule" id="PRU01091"/>
    </source>
</evidence>
<dbReference type="Proteomes" id="UP000265715">
    <property type="component" value="Unassembled WGS sequence"/>
</dbReference>
<organism evidence="10 11">
    <name type="scientific">Calidithermus terrae</name>
    <dbReference type="NCBI Taxonomy" id="1408545"/>
    <lineage>
        <taxon>Bacteria</taxon>
        <taxon>Thermotogati</taxon>
        <taxon>Deinococcota</taxon>
        <taxon>Deinococci</taxon>
        <taxon>Thermales</taxon>
        <taxon>Thermaceae</taxon>
        <taxon>Calidithermus</taxon>
    </lineage>
</organism>
<evidence type="ECO:0000259" key="9">
    <source>
        <dbReference type="PROSITE" id="PS51755"/>
    </source>
</evidence>
<keyword evidence="4 7" id="KW-0238">DNA-binding</keyword>
<feature type="domain" description="OmpR/PhoB-type" evidence="9">
    <location>
        <begin position="126"/>
        <end position="218"/>
    </location>
</feature>
<dbReference type="InterPro" id="IPR001867">
    <property type="entry name" value="OmpR/PhoB-type_DNA-bd"/>
</dbReference>
<evidence type="ECO:0000256" key="4">
    <source>
        <dbReference type="ARBA" id="ARBA00023125"/>
    </source>
</evidence>
<dbReference type="Gene3D" id="3.40.50.2300">
    <property type="match status" value="1"/>
</dbReference>
<dbReference type="InterPro" id="IPR011006">
    <property type="entry name" value="CheY-like_superfamily"/>
</dbReference>
<dbReference type="InterPro" id="IPR039420">
    <property type="entry name" value="WalR-like"/>
</dbReference>
<dbReference type="PROSITE" id="PS50110">
    <property type="entry name" value="RESPONSE_REGULATORY"/>
    <property type="match status" value="1"/>
</dbReference>
<dbReference type="Pfam" id="PF00072">
    <property type="entry name" value="Response_reg"/>
    <property type="match status" value="1"/>
</dbReference>
<proteinExistence type="predicted"/>
<keyword evidence="5" id="KW-0804">Transcription</keyword>
<sequence>MRILLVEDEEGLAQPLLALLRRERYATTWVSSVEAAYAALADAEPDLLILDVMLPEGEDAGFELAQGLRQGGYKGSILFLTARDTIEDRVHGLDLGGDDYLVKPFSLTELLARVRALLRRSAHSKQAYIARGPLRVDQSGRRVFWQQQICELSEKEFALLELLALHPEKTFAVEELLERFFPDSESGHRILRVYVHRLREKLAPEAIVTVPGGYRLGV</sequence>
<dbReference type="GO" id="GO:0006355">
    <property type="term" value="P:regulation of DNA-templated transcription"/>
    <property type="evidence" value="ECO:0007669"/>
    <property type="project" value="InterPro"/>
</dbReference>
<evidence type="ECO:0000256" key="3">
    <source>
        <dbReference type="ARBA" id="ARBA00023015"/>
    </source>
</evidence>
<dbReference type="Gene3D" id="1.10.10.10">
    <property type="entry name" value="Winged helix-like DNA-binding domain superfamily/Winged helix DNA-binding domain"/>
    <property type="match status" value="1"/>
</dbReference>
<keyword evidence="3" id="KW-0805">Transcription regulation</keyword>
<feature type="domain" description="Response regulatory" evidence="8">
    <location>
        <begin position="2"/>
        <end position="118"/>
    </location>
</feature>
<evidence type="ECO:0000256" key="6">
    <source>
        <dbReference type="PROSITE-ProRule" id="PRU00169"/>
    </source>
</evidence>
<dbReference type="GO" id="GO:0000976">
    <property type="term" value="F:transcription cis-regulatory region binding"/>
    <property type="evidence" value="ECO:0007669"/>
    <property type="project" value="TreeGrafter"/>
</dbReference>
<dbReference type="SMART" id="SM00862">
    <property type="entry name" value="Trans_reg_C"/>
    <property type="match status" value="1"/>
</dbReference>
<reference evidence="10 11" key="1">
    <citation type="submission" date="2018-08" db="EMBL/GenBank/DDBJ databases">
        <title>Meiothermus terrae DSM 26712 genome sequencing project.</title>
        <authorList>
            <person name="Da Costa M.S."/>
            <person name="Albuquerque L."/>
            <person name="Raposo P."/>
            <person name="Froufe H.J.C."/>
            <person name="Barroso C.S."/>
            <person name="Egas C."/>
        </authorList>
    </citation>
    <scope>NUCLEOTIDE SEQUENCE [LARGE SCALE GENOMIC DNA]</scope>
    <source>
        <strain evidence="10 11">DSM 26712</strain>
    </source>
</reference>
<dbReference type="OrthoDB" id="31391at2"/>
<dbReference type="Pfam" id="PF00486">
    <property type="entry name" value="Trans_reg_C"/>
    <property type="match status" value="1"/>
</dbReference>
<dbReference type="EMBL" id="QXDL01000076">
    <property type="protein sequence ID" value="RIH84300.1"/>
    <property type="molecule type" value="Genomic_DNA"/>
</dbReference>
<dbReference type="GO" id="GO:0000156">
    <property type="term" value="F:phosphorelay response regulator activity"/>
    <property type="evidence" value="ECO:0007669"/>
    <property type="project" value="TreeGrafter"/>
</dbReference>
<comment type="caution">
    <text evidence="10">The sequence shown here is derived from an EMBL/GenBank/DDBJ whole genome shotgun (WGS) entry which is preliminary data.</text>
</comment>
<dbReference type="Gene3D" id="6.10.250.690">
    <property type="match status" value="1"/>
</dbReference>
<dbReference type="AlphaFoldDB" id="A0A399ELL7"/>
<dbReference type="GO" id="GO:0032993">
    <property type="term" value="C:protein-DNA complex"/>
    <property type="evidence" value="ECO:0007669"/>
    <property type="project" value="TreeGrafter"/>
</dbReference>
<keyword evidence="11" id="KW-1185">Reference proteome</keyword>
<evidence type="ECO:0000259" key="8">
    <source>
        <dbReference type="PROSITE" id="PS50110"/>
    </source>
</evidence>